<dbReference type="EMBL" id="JBHSIU010000096">
    <property type="protein sequence ID" value="MFC5006261.1"/>
    <property type="molecule type" value="Genomic_DNA"/>
</dbReference>
<dbReference type="RefSeq" id="WP_380126878.1">
    <property type="nucleotide sequence ID" value="NZ_JBHSIU010000096.1"/>
</dbReference>
<protein>
    <recommendedName>
        <fullName evidence="3">Secreted protein</fullName>
    </recommendedName>
</protein>
<reference evidence="2" key="1">
    <citation type="journal article" date="2019" name="Int. J. Syst. Evol. Microbiol.">
        <title>The Global Catalogue of Microorganisms (GCM) 10K type strain sequencing project: providing services to taxonomists for standard genome sequencing and annotation.</title>
        <authorList>
            <consortium name="The Broad Institute Genomics Platform"/>
            <consortium name="The Broad Institute Genome Sequencing Center for Infectious Disease"/>
            <person name="Wu L."/>
            <person name="Ma J."/>
        </authorList>
    </citation>
    <scope>NUCLEOTIDE SEQUENCE [LARGE SCALE GENOMIC DNA]</scope>
    <source>
        <strain evidence="2">CGMCC 4.7152</strain>
    </source>
</reference>
<evidence type="ECO:0000313" key="1">
    <source>
        <dbReference type="EMBL" id="MFC5006261.1"/>
    </source>
</evidence>
<dbReference type="Proteomes" id="UP001595912">
    <property type="component" value="Unassembled WGS sequence"/>
</dbReference>
<accession>A0ABV9WES6</accession>
<name>A0ABV9WES6_9ACTN</name>
<comment type="caution">
    <text evidence="1">The sequence shown here is derived from an EMBL/GenBank/DDBJ whole genome shotgun (WGS) entry which is preliminary data.</text>
</comment>
<gene>
    <name evidence="1" type="ORF">ACFPIJ_51635</name>
</gene>
<sequence>MLLKRIVRLAVAVIAVPLAIAGARKISDRIEARHGSTRASRVLRRGVTVTERVTGRGRPAW</sequence>
<evidence type="ECO:0000313" key="2">
    <source>
        <dbReference type="Proteomes" id="UP001595912"/>
    </source>
</evidence>
<keyword evidence="2" id="KW-1185">Reference proteome</keyword>
<organism evidence="1 2">
    <name type="scientific">Dactylosporangium cerinum</name>
    <dbReference type="NCBI Taxonomy" id="1434730"/>
    <lineage>
        <taxon>Bacteria</taxon>
        <taxon>Bacillati</taxon>
        <taxon>Actinomycetota</taxon>
        <taxon>Actinomycetes</taxon>
        <taxon>Micromonosporales</taxon>
        <taxon>Micromonosporaceae</taxon>
        <taxon>Dactylosporangium</taxon>
    </lineage>
</organism>
<proteinExistence type="predicted"/>
<evidence type="ECO:0008006" key="3">
    <source>
        <dbReference type="Google" id="ProtNLM"/>
    </source>
</evidence>